<feature type="compositionally biased region" description="Polar residues" evidence="2">
    <location>
        <begin position="496"/>
        <end position="514"/>
    </location>
</feature>
<dbReference type="PANTHER" id="PTHR11937">
    <property type="entry name" value="ACTIN"/>
    <property type="match status" value="1"/>
</dbReference>
<proteinExistence type="inferred from homology"/>
<gene>
    <name evidence="3" type="primary">Necator_chrIV.g13679</name>
    <name evidence="3" type="ORF">RB195_000387</name>
</gene>
<name>A0ABR1DAV3_NECAM</name>
<dbReference type="Gene3D" id="3.90.640.10">
    <property type="entry name" value="Actin, Chain A, domain 4"/>
    <property type="match status" value="1"/>
</dbReference>
<comment type="caution">
    <text evidence="3">The sequence shown here is derived from an EMBL/GenBank/DDBJ whole genome shotgun (WGS) entry which is preliminary data.</text>
</comment>
<feature type="compositionally biased region" description="Basic and acidic residues" evidence="2">
    <location>
        <begin position="557"/>
        <end position="577"/>
    </location>
</feature>
<feature type="compositionally biased region" description="Polar residues" evidence="2">
    <location>
        <begin position="380"/>
        <end position="390"/>
    </location>
</feature>
<sequence>MRHFQPPGQPAGGFDDNVWKQQTHTHTPDKRQHTLPAQSPPLEISTSVRLWFRSHRLSFWSKNECIAIQQQIWDHDKHELRQGEDLYVKRFLYAVTVARKTRYYNGYRPSDVPRSKSLTRIFMEQRYHRSKSSPPSLQKQDRSEPKVTLSDSTDGITTRIEFIETVEESPLRELIKNDLEECAQLARKLPRDKRDWEHVRDVHLQVSNGVPQRGATFRMGEHLYGFDNIRDLSFNVADQVDMFFGRKPSSALLYQSPYHFLHDYIEDYGRVFFNSTLSRSAHDLSEWRKQHLETPSIDSPLSLSEVDLSRTDAVRIDEHHEPYRPSTTVSDHQRDVSEKRFTTNEWWSSNFVDYGGSNEPRQWESVSDRTGAYDFTKHSSILPNTGLHESSSMDHLASSSYDHRETGSGGEKMNDKQYSSLHSLEYQKDIREEPFNFSHHSIGDYRSDSANETTHLVYDEPDLNPMLQTEDRIRTTISSSTPSTLDRLSTVPDSIEASQIRSPSSAYSNMFSDQKTSERNTHSVIGGSDSERMSTTLNSGEHRYDPYATDTTSSTVVEKEYREEAKTANQLREKGVEGNKSGGELSDSETLVAPRSPDSMSESTLLPNDKYPYEVETLAPTAELEETHLNIYVDLVPPPHLSEPDETHNRNREAELLLHDVHCTHRVLQEEIDKYENKAWLKGNSPKEVVYDSVAADPKNIYDAVYDQNQVHHAHGAIVLSEPVQRPLAVSPPIYEEVPEERHHVEELHYAETELSKRPHYIDDENIYAEIKDIPQVPTKQGSDVTSDINYNINKEQNRALIDNTVNASLEIHQNIPFQRKKEELATRKQTPYYSSEIVHAKLVNADYDDVVKEKDYDVKINRELNSKHQIIRELDEKQRFSTEENRSLNHDYHSAKPIPSPTFQRLQHAYTPEDIRDHGSSQRTSLSGNRDYDMNKYEGKSEKELPKGDFDRETALATVAIRRMSRRNQWTDDEEESVGSYDVERARPLLSPRISSPRVHSPNSAETTIRPAPLSPGKPKAPEPEISHSHMYHEHVYGKYEKLGQTDKERQRNTTHYPAAVFDERTYQGITLNKDYGSASSLIKSTITTSSSSTHDKTTHRSRILAKSEENLRRADDLQFVPVETAGTYKGPATLPPYEAVSAPSNSAGVATIRKGFVLEMAKKYEEEHPDNSSRRPLYVKHTKKRAESQNPSMIGTGAVPTPRSRSVPSRELGSSKISVQEKVYAIEHTSPVEYSYNSMQSVSNDEDSKSSRERMVSIGTKESLNLDEMDLPRWSPHRGVDSSLNQENVTIVHRSEVVDHISSKPLPATPRIPPLRDLPQSAAEPPVEAEQAEEEPVILQRNGSGRRSWPVKTYEYVDISRQKLKMPDIETYVRNGNLPHPEKVFGEENAVLRDWNPRALVRTLYEVSYEPRVETKRNRFISMEGHVEVPSDETSTVAELERHWKQLYMRTKEGRLQIFVSHCADEAPAEEIVLSGVDVDANREERTLTIHGGRDHIRMTLRVQSNVFDKWRHSLLSHAASSQIDAYVKPIPKTFQHLTERVVVLELGSCSIRGGLLTTEPSLPQSFFPSIAVRTDDGKIVVGEDAYAPEVRHHGEFVRPIQALDPVVERYTMDYDVVKACVQKVVRDLNVNPLQYKILLSIPQNIPIALIGQLLTLVLKDIGFQGAAITRQPSLILYAYDVTTGVVVDIGDRLNIVPVIDGYVVESAICSIPYGATQVREALRTTLCSNNKGLYSFQSPIEKLILRYVLEQTSYVPEDYAQEEKTSKEVNVSLDKFDPIPGMPTKFSIDNSRFLCTEGLFRPKKWGLDTKGLHQLIHEAVQLSPIDSRRTLYRNIYLAGGASLMPGLAEKLEQELAAIVPNTIHTQVHISPWSDSCVSLENLPTFLAHLQSSCF</sequence>
<feature type="compositionally biased region" description="Basic and acidic residues" evidence="2">
    <location>
        <begin position="912"/>
        <end position="921"/>
    </location>
</feature>
<dbReference type="CDD" id="cd10169">
    <property type="entry name" value="ASKHA_NBD_actin-like"/>
    <property type="match status" value="1"/>
</dbReference>
<dbReference type="Pfam" id="PF00022">
    <property type="entry name" value="Actin"/>
    <property type="match status" value="1"/>
</dbReference>
<organism evidence="3 4">
    <name type="scientific">Necator americanus</name>
    <name type="common">Human hookworm</name>
    <dbReference type="NCBI Taxonomy" id="51031"/>
    <lineage>
        <taxon>Eukaryota</taxon>
        <taxon>Metazoa</taxon>
        <taxon>Ecdysozoa</taxon>
        <taxon>Nematoda</taxon>
        <taxon>Chromadorea</taxon>
        <taxon>Rhabditida</taxon>
        <taxon>Rhabditina</taxon>
        <taxon>Rhabditomorpha</taxon>
        <taxon>Strongyloidea</taxon>
        <taxon>Ancylostomatidae</taxon>
        <taxon>Bunostominae</taxon>
        <taxon>Necator</taxon>
    </lineage>
</organism>
<feature type="region of interest" description="Disordered" evidence="2">
    <location>
        <begin position="380"/>
        <end position="417"/>
    </location>
</feature>
<protein>
    <recommendedName>
        <fullName evidence="5">Actin</fullName>
    </recommendedName>
</protein>
<evidence type="ECO:0000313" key="4">
    <source>
        <dbReference type="Proteomes" id="UP001303046"/>
    </source>
</evidence>
<dbReference type="EMBL" id="JAVFWL010000004">
    <property type="protein sequence ID" value="KAK6747128.1"/>
    <property type="molecule type" value="Genomic_DNA"/>
</dbReference>
<dbReference type="InterPro" id="IPR043129">
    <property type="entry name" value="ATPase_NBD"/>
</dbReference>
<dbReference type="InterPro" id="IPR004000">
    <property type="entry name" value="Actin"/>
</dbReference>
<evidence type="ECO:0008006" key="5">
    <source>
        <dbReference type="Google" id="ProtNLM"/>
    </source>
</evidence>
<feature type="region of interest" description="Disordered" evidence="2">
    <location>
        <begin position="992"/>
        <end position="1026"/>
    </location>
</feature>
<dbReference type="SUPFAM" id="SSF53067">
    <property type="entry name" value="Actin-like ATPase domain"/>
    <property type="match status" value="2"/>
</dbReference>
<feature type="region of interest" description="Disordered" evidence="2">
    <location>
        <begin position="1185"/>
        <end position="1216"/>
    </location>
</feature>
<feature type="compositionally biased region" description="Low complexity" evidence="2">
    <location>
        <begin position="1321"/>
        <end position="1331"/>
    </location>
</feature>
<evidence type="ECO:0000313" key="3">
    <source>
        <dbReference type="EMBL" id="KAK6747128.1"/>
    </source>
</evidence>
<evidence type="ECO:0000256" key="2">
    <source>
        <dbReference type="SAM" id="MobiDB-lite"/>
    </source>
</evidence>
<feature type="region of interest" description="Disordered" evidence="2">
    <location>
        <begin position="912"/>
        <end position="952"/>
    </location>
</feature>
<keyword evidence="4" id="KW-1185">Reference proteome</keyword>
<feature type="compositionally biased region" description="Basic and acidic residues" evidence="2">
    <location>
        <begin position="931"/>
        <end position="952"/>
    </location>
</feature>
<dbReference type="Proteomes" id="UP001303046">
    <property type="component" value="Unassembled WGS sequence"/>
</dbReference>
<evidence type="ECO:0000256" key="1">
    <source>
        <dbReference type="RuleBase" id="RU000487"/>
    </source>
</evidence>
<comment type="similarity">
    <text evidence="1">Belongs to the actin family.</text>
</comment>
<dbReference type="SMART" id="SM00268">
    <property type="entry name" value="ACTIN"/>
    <property type="match status" value="1"/>
</dbReference>
<dbReference type="Gene3D" id="3.30.420.40">
    <property type="match status" value="2"/>
</dbReference>
<reference evidence="3 4" key="1">
    <citation type="submission" date="2023-08" db="EMBL/GenBank/DDBJ databases">
        <title>A Necator americanus chromosomal reference genome.</title>
        <authorList>
            <person name="Ilik V."/>
            <person name="Petrzelkova K.J."/>
            <person name="Pardy F."/>
            <person name="Fuh T."/>
            <person name="Niatou-Singa F.S."/>
            <person name="Gouil Q."/>
            <person name="Baker L."/>
            <person name="Ritchie M.E."/>
            <person name="Jex A.R."/>
            <person name="Gazzola D."/>
            <person name="Li H."/>
            <person name="Toshio Fujiwara R."/>
            <person name="Zhan B."/>
            <person name="Aroian R.V."/>
            <person name="Pafco B."/>
            <person name="Schwarz E.M."/>
        </authorList>
    </citation>
    <scope>NUCLEOTIDE SEQUENCE [LARGE SCALE GENOMIC DNA]</scope>
    <source>
        <strain evidence="3 4">Aroian</strain>
        <tissue evidence="3">Whole animal</tissue>
    </source>
</reference>
<feature type="region of interest" description="Disordered" evidence="2">
    <location>
        <begin position="1304"/>
        <end position="1337"/>
    </location>
</feature>
<feature type="region of interest" description="Disordered" evidence="2">
    <location>
        <begin position="480"/>
        <end position="607"/>
    </location>
</feature>
<feature type="region of interest" description="Disordered" evidence="2">
    <location>
        <begin position="1"/>
        <end position="39"/>
    </location>
</feature>
<accession>A0ABR1DAV3</accession>
<feature type="region of interest" description="Disordered" evidence="2">
    <location>
        <begin position="126"/>
        <end position="151"/>
    </location>
</feature>